<protein>
    <submittedName>
        <fullName evidence="2">Uncharacterized protein</fullName>
    </submittedName>
</protein>
<reference evidence="2 3" key="1">
    <citation type="journal article" date="2019" name="Mar. Drugs">
        <title>Comparative Genomics and CAZyme Genome Repertoires of Marine Zobellia amurskyensis KMM 3526(T) and Zobellia laminariae KMM 3676(T).</title>
        <authorList>
            <person name="Chernysheva N."/>
            <person name="Bystritskaya E."/>
            <person name="Stenkova A."/>
            <person name="Golovkin I."/>
            <person name="Nedashkovskaya O."/>
            <person name="Isaeva M."/>
        </authorList>
    </citation>
    <scope>NUCLEOTIDE SEQUENCE [LARGE SCALE GENOMIC DNA]</scope>
    <source>
        <strain evidence="2 3">KMM 3526</strain>
    </source>
</reference>
<organism evidence="2 3">
    <name type="scientific">Zobellia amurskyensis</name>
    <dbReference type="NCBI Taxonomy" id="248905"/>
    <lineage>
        <taxon>Bacteria</taxon>
        <taxon>Pseudomonadati</taxon>
        <taxon>Bacteroidota</taxon>
        <taxon>Flavobacteriia</taxon>
        <taxon>Flavobacteriales</taxon>
        <taxon>Flavobacteriaceae</taxon>
        <taxon>Zobellia</taxon>
    </lineage>
</organism>
<keyword evidence="3" id="KW-1185">Reference proteome</keyword>
<feature type="compositionally biased region" description="Polar residues" evidence="1">
    <location>
        <begin position="72"/>
        <end position="88"/>
    </location>
</feature>
<sequence>MCTSFGFRVNFLFDSIFWRINFTIHSYVRIRIKLKVKIMKKHILTAAVLAFALTACTGTKKATMNKTDDEMTAQQTSRPTVSSIENSSTEIDNVSGGVAAQTNGSTGAMNNVQATRTSNTSYNSAMMNSSIYEEIGMTEDQITAYEAAMENFENKKRNAPNGEMLGSIESERTRQMKSILSEDQFETYQNWEFENQ</sequence>
<gene>
    <name evidence="2" type="ORF">D9O36_02000</name>
</gene>
<dbReference type="Proteomes" id="UP000540519">
    <property type="component" value="Unassembled WGS sequence"/>
</dbReference>
<accession>A0A7X2ZQM6</accession>
<evidence type="ECO:0000313" key="2">
    <source>
        <dbReference type="EMBL" id="MUH34601.1"/>
    </source>
</evidence>
<proteinExistence type="predicted"/>
<comment type="caution">
    <text evidence="2">The sequence shown here is derived from an EMBL/GenBank/DDBJ whole genome shotgun (WGS) entry which is preliminary data.</text>
</comment>
<feature type="region of interest" description="Disordered" evidence="1">
    <location>
        <begin position="66"/>
        <end position="88"/>
    </location>
</feature>
<evidence type="ECO:0000256" key="1">
    <source>
        <dbReference type="SAM" id="MobiDB-lite"/>
    </source>
</evidence>
<dbReference type="AlphaFoldDB" id="A0A7X2ZQM6"/>
<name>A0A7X2ZQM6_9FLAO</name>
<dbReference type="EMBL" id="RCNR01000003">
    <property type="protein sequence ID" value="MUH34601.1"/>
    <property type="molecule type" value="Genomic_DNA"/>
</dbReference>
<evidence type="ECO:0000313" key="3">
    <source>
        <dbReference type="Proteomes" id="UP000540519"/>
    </source>
</evidence>